<dbReference type="OrthoDB" id="412876at2759"/>
<evidence type="ECO:0000256" key="1">
    <source>
        <dbReference type="ARBA" id="ARBA00022603"/>
    </source>
</evidence>
<proteinExistence type="predicted"/>
<dbReference type="Gene3D" id="3.40.50.150">
    <property type="entry name" value="Vaccinia Virus protein VP39"/>
    <property type="match status" value="1"/>
</dbReference>
<sequence length="382" mass="42313">STAPFVQNWQDHWVPVVFPLAAASSPSERKVSKGDRLDLVTFHDSLRIWFQVFPASGSAQKKVKREHEVPPCVCGMHLICNAERISMLTNATRNAIYQAAVASAAERSTNVLDVSDGSFCSLLAAAHMPSPSVTSIESKEVSSRIFQQIIDGNSLGDHITVLCSGVKGLLHEHLHKNAPVDLLVGEPFYYAMQNLPIWQALNFWYRRTAVQNLLAEKALVLPYSGKIMAMGVAFENLHKCFGEVHNVSGFDHGYFDALQGGYLSRDFPFPTYMYPYTPLTKPFELMPLNFMDPITSYGNRTTIPIEDTTTPLNAVILWVEYHLDASSKHIVATGPSCIEAKQAVRFVSIVPPSPANSLHYTVNFEASEGIIDYSFNVDSNAK</sequence>
<dbReference type="GO" id="GO:0008168">
    <property type="term" value="F:methyltransferase activity"/>
    <property type="evidence" value="ECO:0007669"/>
    <property type="project" value="UniProtKB-KW"/>
</dbReference>
<keyword evidence="4" id="KW-0677">Repeat</keyword>
<organism evidence="5 6">
    <name type="scientific">Thraustotheca clavata</name>
    <dbReference type="NCBI Taxonomy" id="74557"/>
    <lineage>
        <taxon>Eukaryota</taxon>
        <taxon>Sar</taxon>
        <taxon>Stramenopiles</taxon>
        <taxon>Oomycota</taxon>
        <taxon>Saprolegniomycetes</taxon>
        <taxon>Saprolegniales</taxon>
        <taxon>Achlyaceae</taxon>
        <taxon>Thraustotheca</taxon>
    </lineage>
</organism>
<keyword evidence="3" id="KW-0949">S-adenosyl-L-methionine</keyword>
<keyword evidence="1 5" id="KW-0489">Methyltransferase</keyword>
<dbReference type="FunFam" id="3.40.50.150:FF:000070">
    <property type="entry name" value="Protein arginine N-methyltransferase 7"/>
    <property type="match status" value="1"/>
</dbReference>
<dbReference type="Proteomes" id="UP000243217">
    <property type="component" value="Unassembled WGS sequence"/>
</dbReference>
<evidence type="ECO:0000256" key="3">
    <source>
        <dbReference type="ARBA" id="ARBA00022691"/>
    </source>
</evidence>
<dbReference type="EMBL" id="JNBS01001332">
    <property type="protein sequence ID" value="OQS01906.1"/>
    <property type="molecule type" value="Genomic_DNA"/>
</dbReference>
<keyword evidence="6" id="KW-1185">Reference proteome</keyword>
<reference evidence="5 6" key="1">
    <citation type="journal article" date="2014" name="Genome Biol. Evol.">
        <title>The secreted proteins of Achlya hypogyna and Thraustotheca clavata identify the ancestral oomycete secretome and reveal gene acquisitions by horizontal gene transfer.</title>
        <authorList>
            <person name="Misner I."/>
            <person name="Blouin N."/>
            <person name="Leonard G."/>
            <person name="Richards T.A."/>
            <person name="Lane C.E."/>
        </authorList>
    </citation>
    <scope>NUCLEOTIDE SEQUENCE [LARGE SCALE GENOMIC DNA]</scope>
    <source>
        <strain evidence="5 6">ATCC 34112</strain>
    </source>
</reference>
<evidence type="ECO:0000313" key="5">
    <source>
        <dbReference type="EMBL" id="OQS01906.1"/>
    </source>
</evidence>
<dbReference type="AlphaFoldDB" id="A0A1V9ZV59"/>
<name>A0A1V9ZV59_9STRA</name>
<evidence type="ECO:0000313" key="6">
    <source>
        <dbReference type="Proteomes" id="UP000243217"/>
    </source>
</evidence>
<keyword evidence="2 5" id="KW-0808">Transferase</keyword>
<comment type="caution">
    <text evidence="5">The sequence shown here is derived from an EMBL/GenBank/DDBJ whole genome shotgun (WGS) entry which is preliminary data.</text>
</comment>
<gene>
    <name evidence="5" type="ORF">THRCLA_05663</name>
</gene>
<dbReference type="GO" id="GO:0032259">
    <property type="term" value="P:methylation"/>
    <property type="evidence" value="ECO:0007669"/>
    <property type="project" value="UniProtKB-KW"/>
</dbReference>
<dbReference type="InterPro" id="IPR029063">
    <property type="entry name" value="SAM-dependent_MTases_sf"/>
</dbReference>
<dbReference type="STRING" id="74557.A0A1V9ZV59"/>
<feature type="non-terminal residue" evidence="5">
    <location>
        <position position="1"/>
    </location>
</feature>
<dbReference type="Gene3D" id="2.70.160.11">
    <property type="entry name" value="Hnrnp arginine n-methyltransferase1"/>
    <property type="match status" value="2"/>
</dbReference>
<accession>A0A1V9ZV59</accession>
<evidence type="ECO:0000256" key="4">
    <source>
        <dbReference type="ARBA" id="ARBA00022737"/>
    </source>
</evidence>
<dbReference type="SUPFAM" id="SSF53335">
    <property type="entry name" value="S-adenosyl-L-methionine-dependent methyltransferases"/>
    <property type="match status" value="1"/>
</dbReference>
<protein>
    <submittedName>
        <fullName evidence="5">Arginine N-methyltransferase</fullName>
    </submittedName>
</protein>
<evidence type="ECO:0000256" key="2">
    <source>
        <dbReference type="ARBA" id="ARBA00022679"/>
    </source>
</evidence>